<dbReference type="InterPro" id="IPR004509">
    <property type="entry name" value="Competence_ComEA_HhH"/>
</dbReference>
<gene>
    <name evidence="3" type="ORF">SAMN06265360_11150</name>
</gene>
<dbReference type="NCBIfam" id="TIGR00426">
    <property type="entry name" value="competence protein ComEA helix-hairpin-helix repeat region"/>
    <property type="match status" value="1"/>
</dbReference>
<dbReference type="SUPFAM" id="SSF47781">
    <property type="entry name" value="RuvA domain 2-like"/>
    <property type="match status" value="1"/>
</dbReference>
<dbReference type="Pfam" id="PF10531">
    <property type="entry name" value="SLBB"/>
    <property type="match status" value="1"/>
</dbReference>
<protein>
    <submittedName>
        <fullName evidence="3">ComEA protein</fullName>
    </submittedName>
</protein>
<proteinExistence type="predicted"/>
<dbReference type="GO" id="GO:0003677">
    <property type="term" value="F:DNA binding"/>
    <property type="evidence" value="ECO:0007669"/>
    <property type="project" value="InterPro"/>
</dbReference>
<accession>A0A238XIQ3</accession>
<dbReference type="Gene3D" id="3.10.560.10">
    <property type="entry name" value="Outer membrane lipoprotein wza domain like"/>
    <property type="match status" value="1"/>
</dbReference>
<dbReference type="Proteomes" id="UP000198348">
    <property type="component" value="Unassembled WGS sequence"/>
</dbReference>
<dbReference type="GO" id="GO:0006281">
    <property type="term" value="P:DNA repair"/>
    <property type="evidence" value="ECO:0007669"/>
    <property type="project" value="InterPro"/>
</dbReference>
<dbReference type="SMART" id="SM00278">
    <property type="entry name" value="HhH1"/>
    <property type="match status" value="2"/>
</dbReference>
<dbReference type="Pfam" id="PF12836">
    <property type="entry name" value="HHH_3"/>
    <property type="match status" value="1"/>
</dbReference>
<sequence>MAADRPRSGLRRLPVLVVLLPAVAVVGVLSVTAWALSGGQESQEHVPAHVESPTGEVVRDGPAEPAPTSPPRTPRERDTRADGGEPRDGAADLVISVVGEVAEPGLVTVPAGSRVADAVEAAGGEDPGADLMEINLARPLTDGEQIYVGVPAPPGMGPEPSDPGGRTPGEESGPVHLNGASTAELETLPGVGEVTAGRIVEWRERHGEFTAVEQLREVQGIGESRLDSLRDKVTVE</sequence>
<evidence type="ECO:0000259" key="2">
    <source>
        <dbReference type="SMART" id="SM00278"/>
    </source>
</evidence>
<dbReference type="Gene3D" id="1.10.150.280">
    <property type="entry name" value="AF1531-like domain"/>
    <property type="match status" value="1"/>
</dbReference>
<reference evidence="3 4" key="1">
    <citation type="submission" date="2017-06" db="EMBL/GenBank/DDBJ databases">
        <authorList>
            <person name="Kim H.J."/>
            <person name="Triplett B.A."/>
        </authorList>
    </citation>
    <scope>NUCLEOTIDE SEQUENCE [LARGE SCALE GENOMIC DNA]</scope>
    <source>
        <strain evidence="3 4">DSM 45207</strain>
    </source>
</reference>
<organism evidence="3 4">
    <name type="scientific">Haloechinothrix alba</name>
    <dbReference type="NCBI Taxonomy" id="664784"/>
    <lineage>
        <taxon>Bacteria</taxon>
        <taxon>Bacillati</taxon>
        <taxon>Actinomycetota</taxon>
        <taxon>Actinomycetes</taxon>
        <taxon>Pseudonocardiales</taxon>
        <taxon>Pseudonocardiaceae</taxon>
        <taxon>Haloechinothrix</taxon>
    </lineage>
</organism>
<evidence type="ECO:0000313" key="4">
    <source>
        <dbReference type="Proteomes" id="UP000198348"/>
    </source>
</evidence>
<dbReference type="InterPro" id="IPR010994">
    <property type="entry name" value="RuvA_2-like"/>
</dbReference>
<evidence type="ECO:0000313" key="3">
    <source>
        <dbReference type="EMBL" id="SNR58885.1"/>
    </source>
</evidence>
<name>A0A238XIQ3_9PSEU</name>
<keyword evidence="4" id="KW-1185">Reference proteome</keyword>
<dbReference type="GO" id="GO:0015627">
    <property type="term" value="C:type II protein secretion system complex"/>
    <property type="evidence" value="ECO:0007669"/>
    <property type="project" value="TreeGrafter"/>
</dbReference>
<feature type="region of interest" description="Disordered" evidence="1">
    <location>
        <begin position="153"/>
        <end position="192"/>
    </location>
</feature>
<feature type="compositionally biased region" description="Basic and acidic residues" evidence="1">
    <location>
        <begin position="73"/>
        <end position="89"/>
    </location>
</feature>
<dbReference type="PANTHER" id="PTHR21180:SF32">
    <property type="entry name" value="ENDONUCLEASE_EXONUCLEASE_PHOSPHATASE FAMILY DOMAIN-CONTAINING PROTEIN 1"/>
    <property type="match status" value="1"/>
</dbReference>
<dbReference type="InterPro" id="IPR003583">
    <property type="entry name" value="Hlx-hairpin-Hlx_DNA-bd_motif"/>
</dbReference>
<feature type="domain" description="Helix-hairpin-helix DNA-binding motif class 1" evidence="2">
    <location>
        <begin position="213"/>
        <end position="232"/>
    </location>
</feature>
<dbReference type="GO" id="GO:0015628">
    <property type="term" value="P:protein secretion by the type II secretion system"/>
    <property type="evidence" value="ECO:0007669"/>
    <property type="project" value="TreeGrafter"/>
</dbReference>
<dbReference type="AlphaFoldDB" id="A0A238XIQ3"/>
<evidence type="ECO:0000256" key="1">
    <source>
        <dbReference type="SAM" id="MobiDB-lite"/>
    </source>
</evidence>
<dbReference type="EMBL" id="FZNW01000011">
    <property type="protein sequence ID" value="SNR58885.1"/>
    <property type="molecule type" value="Genomic_DNA"/>
</dbReference>
<feature type="region of interest" description="Disordered" evidence="1">
    <location>
        <begin position="40"/>
        <end position="89"/>
    </location>
</feature>
<feature type="domain" description="Helix-hairpin-helix DNA-binding motif class 1" evidence="2">
    <location>
        <begin position="183"/>
        <end position="202"/>
    </location>
</feature>
<dbReference type="InterPro" id="IPR051675">
    <property type="entry name" value="Endo/Exo/Phosphatase_dom_1"/>
</dbReference>
<dbReference type="PANTHER" id="PTHR21180">
    <property type="entry name" value="ENDONUCLEASE/EXONUCLEASE/PHOSPHATASE FAMILY DOMAIN-CONTAINING PROTEIN 1"/>
    <property type="match status" value="1"/>
</dbReference>
<dbReference type="InterPro" id="IPR019554">
    <property type="entry name" value="Soluble_ligand-bd"/>
</dbReference>